<dbReference type="Proteomes" id="UP000001075">
    <property type="component" value="Unassembled WGS sequence"/>
</dbReference>
<evidence type="ECO:0000256" key="3">
    <source>
        <dbReference type="ARBA" id="ARBA00023170"/>
    </source>
</evidence>
<evidence type="ECO:0000313" key="6">
    <source>
        <dbReference type="Proteomes" id="UP000001075"/>
    </source>
</evidence>
<dbReference type="PANTHER" id="PTHR24243">
    <property type="entry name" value="G-PROTEIN COUPLED RECEPTOR"/>
    <property type="match status" value="1"/>
</dbReference>
<keyword evidence="2" id="KW-0297">G-protein coupled receptor</keyword>
<evidence type="ECO:0000313" key="5">
    <source>
        <dbReference type="EMBL" id="EGW09921.1"/>
    </source>
</evidence>
<dbReference type="EMBL" id="JH000629">
    <property type="protein sequence ID" value="EGW09921.1"/>
    <property type="molecule type" value="Genomic_DNA"/>
</dbReference>
<reference evidence="6" key="1">
    <citation type="journal article" date="2011" name="Nat. Biotechnol.">
        <title>The genomic sequence of the Chinese hamster ovary (CHO)-K1 cell line.</title>
        <authorList>
            <person name="Xu X."/>
            <person name="Nagarajan H."/>
            <person name="Lewis N.E."/>
            <person name="Pan S."/>
            <person name="Cai Z."/>
            <person name="Liu X."/>
            <person name="Chen W."/>
            <person name="Xie M."/>
            <person name="Wang W."/>
            <person name="Hammond S."/>
            <person name="Andersen M.R."/>
            <person name="Neff N."/>
            <person name="Passarelli B."/>
            <person name="Koh W."/>
            <person name="Fan H.C."/>
            <person name="Wang J."/>
            <person name="Gui Y."/>
            <person name="Lee K.H."/>
            <person name="Betenbaugh M.J."/>
            <person name="Quake S.R."/>
            <person name="Famili I."/>
            <person name="Palsson B.O."/>
            <person name="Wang J."/>
        </authorList>
    </citation>
    <scope>NUCLEOTIDE SEQUENCE [LARGE SCALE GENOMIC DNA]</scope>
    <source>
        <strain evidence="6">CHO K1 cell line</strain>
    </source>
</reference>
<gene>
    <name evidence="5" type="ORF">I79_013343</name>
</gene>
<sequence>MLVLVTMVCLGFLVLDVSGNVVTVTLLLIWCYRDMQTTTNLLPGSMAVALHLLILLGLGSTCTASGARGPGCLGHFSTVCLTIWARAAPMQRMAVKVEHHLAVCCPVRKRVLVTQCGMGAFIVELWVVSLFSAGPFFQVVVQQDVLPASLQT</sequence>
<accession>G3HR80</accession>
<keyword evidence="4" id="KW-0807">Transducer</keyword>
<dbReference type="InParanoid" id="G3HR80"/>
<keyword evidence="3 5" id="KW-0675">Receptor</keyword>
<name>G3HR80_CRIGR</name>
<dbReference type="PANTHER" id="PTHR24243:SF3">
    <property type="entry name" value="MOTILIN RECEPTOR"/>
    <property type="match status" value="1"/>
</dbReference>
<dbReference type="STRING" id="10029.G3HR80"/>
<organism evidence="5 6">
    <name type="scientific">Cricetulus griseus</name>
    <name type="common">Chinese hamster</name>
    <name type="synonym">Cricetulus barabensis griseus</name>
    <dbReference type="NCBI Taxonomy" id="10029"/>
    <lineage>
        <taxon>Eukaryota</taxon>
        <taxon>Metazoa</taxon>
        <taxon>Chordata</taxon>
        <taxon>Craniata</taxon>
        <taxon>Vertebrata</taxon>
        <taxon>Euteleostomi</taxon>
        <taxon>Mammalia</taxon>
        <taxon>Eutheria</taxon>
        <taxon>Euarchontoglires</taxon>
        <taxon>Glires</taxon>
        <taxon>Rodentia</taxon>
        <taxon>Myomorpha</taxon>
        <taxon>Muroidea</taxon>
        <taxon>Cricetidae</taxon>
        <taxon>Cricetinae</taxon>
        <taxon>Cricetulus</taxon>
    </lineage>
</organism>
<dbReference type="GO" id="GO:0005886">
    <property type="term" value="C:plasma membrane"/>
    <property type="evidence" value="ECO:0007669"/>
    <property type="project" value="TreeGrafter"/>
</dbReference>
<dbReference type="Gene3D" id="1.20.1070.10">
    <property type="entry name" value="Rhodopsin 7-helix transmembrane proteins"/>
    <property type="match status" value="1"/>
</dbReference>
<comment type="subcellular location">
    <subcellularLocation>
        <location evidence="1">Membrane</location>
        <topology evidence="1">Multi-pass membrane protein</topology>
    </subcellularLocation>
</comment>
<evidence type="ECO:0000256" key="1">
    <source>
        <dbReference type="ARBA" id="ARBA00004141"/>
    </source>
</evidence>
<proteinExistence type="predicted"/>
<evidence type="ECO:0000256" key="2">
    <source>
        <dbReference type="ARBA" id="ARBA00023040"/>
    </source>
</evidence>
<protein>
    <submittedName>
        <fullName evidence="5">Motilin receptor</fullName>
    </submittedName>
</protein>
<dbReference type="AlphaFoldDB" id="G3HR80"/>
<dbReference type="GO" id="GO:0008528">
    <property type="term" value="F:G protein-coupled peptide receptor activity"/>
    <property type="evidence" value="ECO:0007669"/>
    <property type="project" value="TreeGrafter"/>
</dbReference>
<evidence type="ECO:0000256" key="4">
    <source>
        <dbReference type="ARBA" id="ARBA00023224"/>
    </source>
</evidence>